<dbReference type="OrthoDB" id="10063667at2759"/>
<dbReference type="InterPro" id="IPR050951">
    <property type="entry name" value="Retrovirus_Pol_polyprotein"/>
</dbReference>
<gene>
    <name evidence="8" type="ORF">RF11_15173</name>
</gene>
<evidence type="ECO:0000256" key="4">
    <source>
        <dbReference type="ARBA" id="ARBA00022759"/>
    </source>
</evidence>
<evidence type="ECO:0000313" key="8">
    <source>
        <dbReference type="EMBL" id="KII72665.1"/>
    </source>
</evidence>
<comment type="caution">
    <text evidence="8">The sequence shown here is derived from an EMBL/GenBank/DDBJ whole genome shotgun (WGS) entry which is preliminary data.</text>
</comment>
<keyword evidence="5" id="KW-0378">Hydrolase</keyword>
<dbReference type="AlphaFoldDB" id="A0A0C2N8N1"/>
<dbReference type="InterPro" id="IPR043502">
    <property type="entry name" value="DNA/RNA_pol_sf"/>
</dbReference>
<keyword evidence="6" id="KW-0695">RNA-directed DNA polymerase</keyword>
<feature type="domain" description="Reverse transcriptase RNase H-like" evidence="7">
    <location>
        <begin position="15"/>
        <end position="73"/>
    </location>
</feature>
<evidence type="ECO:0000256" key="6">
    <source>
        <dbReference type="ARBA" id="ARBA00022918"/>
    </source>
</evidence>
<keyword evidence="3" id="KW-0540">Nuclease</keyword>
<reference evidence="8 9" key="1">
    <citation type="journal article" date="2014" name="Genome Biol. Evol.">
        <title>The genome of the myxosporean Thelohanellus kitauei shows adaptations to nutrient acquisition within its fish host.</title>
        <authorList>
            <person name="Yang Y."/>
            <person name="Xiong J."/>
            <person name="Zhou Z."/>
            <person name="Huo F."/>
            <person name="Miao W."/>
            <person name="Ran C."/>
            <person name="Liu Y."/>
            <person name="Zhang J."/>
            <person name="Feng J."/>
            <person name="Wang M."/>
            <person name="Wang M."/>
            <person name="Wang L."/>
            <person name="Yao B."/>
        </authorList>
    </citation>
    <scope>NUCLEOTIDE SEQUENCE [LARGE SCALE GENOMIC DNA]</scope>
    <source>
        <strain evidence="8">Wuqing</strain>
    </source>
</reference>
<keyword evidence="4" id="KW-0255">Endonuclease</keyword>
<name>A0A0C2N8N1_THEKT</name>
<dbReference type="GO" id="GO:0004519">
    <property type="term" value="F:endonuclease activity"/>
    <property type="evidence" value="ECO:0007669"/>
    <property type="project" value="UniProtKB-KW"/>
</dbReference>
<dbReference type="GO" id="GO:0003964">
    <property type="term" value="F:RNA-directed DNA polymerase activity"/>
    <property type="evidence" value="ECO:0007669"/>
    <property type="project" value="UniProtKB-KW"/>
</dbReference>
<dbReference type="SUPFAM" id="SSF56672">
    <property type="entry name" value="DNA/RNA polymerases"/>
    <property type="match status" value="1"/>
</dbReference>
<dbReference type="InterPro" id="IPR041373">
    <property type="entry name" value="RT_RNaseH"/>
</dbReference>
<evidence type="ECO:0000256" key="3">
    <source>
        <dbReference type="ARBA" id="ARBA00022722"/>
    </source>
</evidence>
<proteinExistence type="predicted"/>
<evidence type="ECO:0000256" key="1">
    <source>
        <dbReference type="ARBA" id="ARBA00022679"/>
    </source>
</evidence>
<evidence type="ECO:0000259" key="7">
    <source>
        <dbReference type="Pfam" id="PF17917"/>
    </source>
</evidence>
<keyword evidence="1" id="KW-0808">Transferase</keyword>
<evidence type="ECO:0000256" key="2">
    <source>
        <dbReference type="ARBA" id="ARBA00022695"/>
    </source>
</evidence>
<keyword evidence="9" id="KW-1185">Reference proteome</keyword>
<keyword evidence="2" id="KW-0548">Nucleotidyltransferase</keyword>
<protein>
    <recommendedName>
        <fullName evidence="7">Reverse transcriptase RNase H-like domain-containing protein</fullName>
    </recommendedName>
</protein>
<dbReference type="Proteomes" id="UP000031668">
    <property type="component" value="Unassembled WGS sequence"/>
</dbReference>
<dbReference type="EMBL" id="JWZT01001146">
    <property type="protein sequence ID" value="KII72665.1"/>
    <property type="molecule type" value="Genomic_DNA"/>
</dbReference>
<dbReference type="GO" id="GO:0016787">
    <property type="term" value="F:hydrolase activity"/>
    <property type="evidence" value="ECO:0007669"/>
    <property type="project" value="UniProtKB-KW"/>
</dbReference>
<sequence>MTSSLSPVLFLTLVRNYSVTDIEALAIIFTKKKFYEYIYDRKFTLVADNISHEHIMGQHDNCSSIVSAGLIRWINSHGAYDYDINNRQDQIIKIADALSRLPLRSRNDENIENGYVKWVTSQLLVDKM</sequence>
<organism evidence="8 9">
    <name type="scientific">Thelohanellus kitauei</name>
    <name type="common">Myxosporean</name>
    <dbReference type="NCBI Taxonomy" id="669202"/>
    <lineage>
        <taxon>Eukaryota</taxon>
        <taxon>Metazoa</taxon>
        <taxon>Cnidaria</taxon>
        <taxon>Myxozoa</taxon>
        <taxon>Myxosporea</taxon>
        <taxon>Bivalvulida</taxon>
        <taxon>Platysporina</taxon>
        <taxon>Myxobolidae</taxon>
        <taxon>Thelohanellus</taxon>
    </lineage>
</organism>
<accession>A0A0C2N8N1</accession>
<evidence type="ECO:0000313" key="9">
    <source>
        <dbReference type="Proteomes" id="UP000031668"/>
    </source>
</evidence>
<evidence type="ECO:0000256" key="5">
    <source>
        <dbReference type="ARBA" id="ARBA00022801"/>
    </source>
</evidence>
<dbReference type="PANTHER" id="PTHR37984">
    <property type="entry name" value="PROTEIN CBG26694"/>
    <property type="match status" value="1"/>
</dbReference>
<dbReference type="Pfam" id="PF17917">
    <property type="entry name" value="RT_RNaseH"/>
    <property type="match status" value="1"/>
</dbReference>
<dbReference type="PANTHER" id="PTHR37984:SF5">
    <property type="entry name" value="PROTEIN NYNRIN-LIKE"/>
    <property type="match status" value="1"/>
</dbReference>